<protein>
    <submittedName>
        <fullName evidence="8">2-iminoacetate synthase</fullName>
    </submittedName>
</protein>
<dbReference type="SMART" id="SM00876">
    <property type="entry name" value="BATS"/>
    <property type="match status" value="1"/>
</dbReference>
<keyword evidence="3" id="KW-0949">S-adenosyl-L-methionine</keyword>
<dbReference type="GO" id="GO:0009228">
    <property type="term" value="P:thiamine biosynthetic process"/>
    <property type="evidence" value="ECO:0007669"/>
    <property type="project" value="InterPro"/>
</dbReference>
<accession>A0A1G6GKN5</accession>
<feature type="domain" description="Biotin and thiamin synthesis-associated" evidence="7">
    <location>
        <begin position="270"/>
        <end position="375"/>
    </location>
</feature>
<evidence type="ECO:0000256" key="1">
    <source>
        <dbReference type="ARBA" id="ARBA00001966"/>
    </source>
</evidence>
<dbReference type="EMBL" id="FMYF01000004">
    <property type="protein sequence ID" value="SDB82571.1"/>
    <property type="molecule type" value="Genomic_DNA"/>
</dbReference>
<sequence length="383" mass="41847">MRHTDHMGFFPRQEQLESPLMQQVLGQVATTDFSVFTTRDVRAALAHRTRTPGDFAALLSPAAAPLLEDLALAAKRETRDHFGTSIQLFTPLYIANYCANLCTYCGFAADNRIHRMRLTPEGIDAELRAIAATGLEEILLLTGESPKFSDTAYIADAVRRAARHFRTVGLEIQPVNTEDYRTLHGAGADAVSVYQETYNPVAYDPLHPGGRKRSFPYRFQSQERALRGGMRSVGFGALLGLDDWHADALATGLHAALVQQAYPAAEISLSCPRLRPTVADASVNPRDVHEHQLFQILCAYRLFLPYASITVSTRERAIFRDNVIGVVATKVSAGVSTGVGDHAEGVDSGDAQFEIADGRSVAEVCDAVRARGLQPVMTDHVLV</sequence>
<dbReference type="PANTHER" id="PTHR43583:SF1">
    <property type="entry name" value="2-IMINOACETATE SYNTHASE"/>
    <property type="match status" value="1"/>
</dbReference>
<proteinExistence type="predicted"/>
<comment type="cofactor">
    <cofactor evidence="1">
        <name>[4Fe-4S] cluster</name>
        <dbReference type="ChEBI" id="CHEBI:49883"/>
    </cofactor>
</comment>
<evidence type="ECO:0000256" key="6">
    <source>
        <dbReference type="ARBA" id="ARBA00023014"/>
    </source>
</evidence>
<dbReference type="InterPro" id="IPR013785">
    <property type="entry name" value="Aldolase_TIM"/>
</dbReference>
<dbReference type="CDD" id="cd01335">
    <property type="entry name" value="Radical_SAM"/>
    <property type="match status" value="1"/>
</dbReference>
<keyword evidence="4" id="KW-0479">Metal-binding</keyword>
<dbReference type="NCBIfam" id="TIGR02351">
    <property type="entry name" value="thiH"/>
    <property type="match status" value="1"/>
</dbReference>
<dbReference type="Pfam" id="PF04055">
    <property type="entry name" value="Radical_SAM"/>
    <property type="match status" value="1"/>
</dbReference>
<dbReference type="GO" id="GO:0005506">
    <property type="term" value="F:iron ion binding"/>
    <property type="evidence" value="ECO:0007669"/>
    <property type="project" value="InterPro"/>
</dbReference>
<dbReference type="Proteomes" id="UP000199086">
    <property type="component" value="Unassembled WGS sequence"/>
</dbReference>
<dbReference type="InterPro" id="IPR058240">
    <property type="entry name" value="rSAM_sf"/>
</dbReference>
<keyword evidence="5" id="KW-0408">Iron</keyword>
<dbReference type="SFLD" id="SFLDF00301">
    <property type="entry name" value="2-iminoacetate_synthase_(ThiH)"/>
    <property type="match status" value="1"/>
</dbReference>
<dbReference type="InterPro" id="IPR010722">
    <property type="entry name" value="BATS_dom"/>
</dbReference>
<dbReference type="InterPro" id="IPR034428">
    <property type="entry name" value="ThiH/NoCL/HydG-like"/>
</dbReference>
<dbReference type="Pfam" id="PF06968">
    <property type="entry name" value="BATS"/>
    <property type="match status" value="1"/>
</dbReference>
<dbReference type="AlphaFoldDB" id="A0A1G6GKN5"/>
<dbReference type="GO" id="GO:0051539">
    <property type="term" value="F:4 iron, 4 sulfur cluster binding"/>
    <property type="evidence" value="ECO:0007669"/>
    <property type="project" value="UniProtKB-KW"/>
</dbReference>
<dbReference type="InterPro" id="IPR012726">
    <property type="entry name" value="ThiH"/>
</dbReference>
<dbReference type="Gene3D" id="3.20.20.70">
    <property type="entry name" value="Aldolase class I"/>
    <property type="match status" value="1"/>
</dbReference>
<name>A0A1G6GKN5_9ACTN</name>
<dbReference type="PANTHER" id="PTHR43583">
    <property type="entry name" value="2-IMINOACETATE SYNTHASE"/>
    <property type="match status" value="1"/>
</dbReference>
<gene>
    <name evidence="8" type="ORF">GA0111570_10416</name>
</gene>
<dbReference type="RefSeq" id="WP_092608356.1">
    <property type="nucleotide sequence ID" value="NZ_FMYF01000004.1"/>
</dbReference>
<evidence type="ECO:0000313" key="8">
    <source>
        <dbReference type="EMBL" id="SDB82571.1"/>
    </source>
</evidence>
<dbReference type="OrthoDB" id="3320990at2"/>
<dbReference type="SFLD" id="SFLDG01060">
    <property type="entry name" value="BATS_domain_containing"/>
    <property type="match status" value="1"/>
</dbReference>
<evidence type="ECO:0000256" key="3">
    <source>
        <dbReference type="ARBA" id="ARBA00022691"/>
    </source>
</evidence>
<evidence type="ECO:0000256" key="4">
    <source>
        <dbReference type="ARBA" id="ARBA00022723"/>
    </source>
</evidence>
<keyword evidence="2" id="KW-0004">4Fe-4S</keyword>
<dbReference type="GO" id="GO:0003824">
    <property type="term" value="F:catalytic activity"/>
    <property type="evidence" value="ECO:0007669"/>
    <property type="project" value="InterPro"/>
</dbReference>
<reference evidence="8 9" key="1">
    <citation type="submission" date="2016-06" db="EMBL/GenBank/DDBJ databases">
        <authorList>
            <person name="Olsen C.W."/>
            <person name="Carey S."/>
            <person name="Hinshaw L."/>
            <person name="Karasin A.I."/>
        </authorList>
    </citation>
    <scope>NUCLEOTIDE SEQUENCE [LARGE SCALE GENOMIC DNA]</scope>
    <source>
        <strain evidence="8 9">LZ-22</strain>
    </source>
</reference>
<evidence type="ECO:0000259" key="7">
    <source>
        <dbReference type="SMART" id="SM00876"/>
    </source>
</evidence>
<dbReference type="SUPFAM" id="SSF102114">
    <property type="entry name" value="Radical SAM enzymes"/>
    <property type="match status" value="1"/>
</dbReference>
<dbReference type="STRING" id="1577474.GA0111570_10416"/>
<keyword evidence="9" id="KW-1185">Reference proteome</keyword>
<organism evidence="8 9">
    <name type="scientific">Raineyella antarctica</name>
    <dbReference type="NCBI Taxonomy" id="1577474"/>
    <lineage>
        <taxon>Bacteria</taxon>
        <taxon>Bacillati</taxon>
        <taxon>Actinomycetota</taxon>
        <taxon>Actinomycetes</taxon>
        <taxon>Propionibacteriales</taxon>
        <taxon>Propionibacteriaceae</taxon>
        <taxon>Raineyella</taxon>
    </lineage>
</organism>
<evidence type="ECO:0000256" key="2">
    <source>
        <dbReference type="ARBA" id="ARBA00022485"/>
    </source>
</evidence>
<evidence type="ECO:0000313" key="9">
    <source>
        <dbReference type="Proteomes" id="UP000199086"/>
    </source>
</evidence>
<dbReference type="SFLD" id="SFLDS00029">
    <property type="entry name" value="Radical_SAM"/>
    <property type="match status" value="1"/>
</dbReference>
<dbReference type="InterPro" id="IPR007197">
    <property type="entry name" value="rSAM"/>
</dbReference>
<evidence type="ECO:0000256" key="5">
    <source>
        <dbReference type="ARBA" id="ARBA00023004"/>
    </source>
</evidence>
<dbReference type="SFLD" id="SFLDG01081">
    <property type="entry name" value="cleavage_of_the_Ca-Cb_bond_in"/>
    <property type="match status" value="1"/>
</dbReference>
<keyword evidence="6" id="KW-0411">Iron-sulfur</keyword>